<reference evidence="2" key="1">
    <citation type="submission" date="2018-05" db="EMBL/GenBank/DDBJ databases">
        <authorList>
            <person name="Lanie J.A."/>
            <person name="Ng W.-L."/>
            <person name="Kazmierczak K.M."/>
            <person name="Andrzejewski T.M."/>
            <person name="Davidsen T.M."/>
            <person name="Wayne K.J."/>
            <person name="Tettelin H."/>
            <person name="Glass J.I."/>
            <person name="Rusch D."/>
            <person name="Podicherti R."/>
            <person name="Tsui H.-C.T."/>
            <person name="Winkler M.E."/>
        </authorList>
    </citation>
    <scope>NUCLEOTIDE SEQUENCE</scope>
</reference>
<dbReference type="SUPFAM" id="SSF56801">
    <property type="entry name" value="Acetyl-CoA synthetase-like"/>
    <property type="match status" value="1"/>
</dbReference>
<dbReference type="PANTHER" id="PTHR43767">
    <property type="entry name" value="LONG-CHAIN-FATTY-ACID--COA LIGASE"/>
    <property type="match status" value="1"/>
</dbReference>
<organism evidence="2">
    <name type="scientific">marine metagenome</name>
    <dbReference type="NCBI Taxonomy" id="408172"/>
    <lineage>
        <taxon>unclassified sequences</taxon>
        <taxon>metagenomes</taxon>
        <taxon>ecological metagenomes</taxon>
    </lineage>
</organism>
<name>A0A382WJ95_9ZZZZ</name>
<protein>
    <recommendedName>
        <fullName evidence="1">AMP-dependent synthetase/ligase domain-containing protein</fullName>
    </recommendedName>
</protein>
<dbReference type="Gene3D" id="3.40.50.980">
    <property type="match status" value="1"/>
</dbReference>
<gene>
    <name evidence="2" type="ORF">METZ01_LOCUS410995</name>
</gene>
<dbReference type="InterPro" id="IPR050237">
    <property type="entry name" value="ATP-dep_AMP-bd_enzyme"/>
</dbReference>
<dbReference type="EMBL" id="UINC01159835">
    <property type="protein sequence ID" value="SVD58141.1"/>
    <property type="molecule type" value="Genomic_DNA"/>
</dbReference>
<feature type="domain" description="AMP-dependent synthetase/ligase" evidence="1">
    <location>
        <begin position="34"/>
        <end position="156"/>
    </location>
</feature>
<feature type="non-terminal residue" evidence="2">
    <location>
        <position position="180"/>
    </location>
</feature>
<evidence type="ECO:0000313" key="2">
    <source>
        <dbReference type="EMBL" id="SVD58141.1"/>
    </source>
</evidence>
<dbReference type="InterPro" id="IPR000873">
    <property type="entry name" value="AMP-dep_synth/lig_dom"/>
</dbReference>
<dbReference type="PANTHER" id="PTHR43767:SF1">
    <property type="entry name" value="NONRIBOSOMAL PEPTIDE SYNTHASE PES1 (EUROFUNG)-RELATED"/>
    <property type="match status" value="1"/>
</dbReference>
<dbReference type="Pfam" id="PF00501">
    <property type="entry name" value="AMP-binding"/>
    <property type="match status" value="1"/>
</dbReference>
<proteinExistence type="predicted"/>
<sequence>MTNLDKAVEYSDSYKGRWLGEGLWTDERPFDWIEKWARETPDNPAIIGPDGAISYAEFNDRVLRCASGLHKAGIRHGDTVGLQIPNTPEILIAYHSLQRIGAVPTLLHMPYRKGELVPLMSYGSVKAVVCWAGIESYDAVSLMLELKVDVESLEQVIVAGGTAPEGTISFDQLCDSELVD</sequence>
<evidence type="ECO:0000259" key="1">
    <source>
        <dbReference type="Pfam" id="PF00501"/>
    </source>
</evidence>
<dbReference type="AlphaFoldDB" id="A0A382WJ95"/>
<accession>A0A382WJ95</accession>